<accession>A0ABN8HTJ0</accession>
<organism evidence="2 3">
    <name type="scientific">Iphiclides podalirius</name>
    <name type="common">scarce swallowtail</name>
    <dbReference type="NCBI Taxonomy" id="110791"/>
    <lineage>
        <taxon>Eukaryota</taxon>
        <taxon>Metazoa</taxon>
        <taxon>Ecdysozoa</taxon>
        <taxon>Arthropoda</taxon>
        <taxon>Hexapoda</taxon>
        <taxon>Insecta</taxon>
        <taxon>Pterygota</taxon>
        <taxon>Neoptera</taxon>
        <taxon>Endopterygota</taxon>
        <taxon>Lepidoptera</taxon>
        <taxon>Glossata</taxon>
        <taxon>Ditrysia</taxon>
        <taxon>Papilionoidea</taxon>
        <taxon>Papilionidae</taxon>
        <taxon>Papilioninae</taxon>
        <taxon>Iphiclides</taxon>
    </lineage>
</organism>
<evidence type="ECO:0000313" key="2">
    <source>
        <dbReference type="EMBL" id="CAH2038067.1"/>
    </source>
</evidence>
<gene>
    <name evidence="2" type="ORF">IPOD504_LOCUS1442</name>
</gene>
<reference evidence="2" key="1">
    <citation type="submission" date="2022-03" db="EMBL/GenBank/DDBJ databases">
        <authorList>
            <person name="Martin H S."/>
        </authorList>
    </citation>
    <scope>NUCLEOTIDE SEQUENCE</scope>
</reference>
<proteinExistence type="predicted"/>
<feature type="non-terminal residue" evidence="2">
    <location>
        <position position="253"/>
    </location>
</feature>
<feature type="compositionally biased region" description="Polar residues" evidence="1">
    <location>
        <begin position="16"/>
        <end position="30"/>
    </location>
</feature>
<keyword evidence="3" id="KW-1185">Reference proteome</keyword>
<sequence>MQTYNDASKEKDKNKPSNTKPTNAIQPTTNKTNYVEILTIEPNTTTSNNTSPHNIIAVLKHLMPMLNSSSNKELHSVTIIERNQSKNHSVSETKNVSTLVVKYCDKDNLTAESLTKDVNSHHLNMNMTEGDDAIDDYVETNKELPIVDQDNLESDYIDKEGSDYDDKHTATEINSTINGDKDVLEAAEYGMQKMHELYSVLEPKLYSMGLWLDDTNPARYVAAFNAPSEDVSRFSRYGYATIQAATKLKELNK</sequence>
<evidence type="ECO:0000256" key="1">
    <source>
        <dbReference type="SAM" id="MobiDB-lite"/>
    </source>
</evidence>
<feature type="region of interest" description="Disordered" evidence="1">
    <location>
        <begin position="1"/>
        <end position="30"/>
    </location>
</feature>
<name>A0ABN8HTJ0_9NEOP</name>
<dbReference type="EMBL" id="OW152822">
    <property type="protein sequence ID" value="CAH2038067.1"/>
    <property type="molecule type" value="Genomic_DNA"/>
</dbReference>
<protein>
    <submittedName>
        <fullName evidence="2">Uncharacterized protein</fullName>
    </submittedName>
</protein>
<evidence type="ECO:0000313" key="3">
    <source>
        <dbReference type="Proteomes" id="UP000837857"/>
    </source>
</evidence>
<dbReference type="Proteomes" id="UP000837857">
    <property type="component" value="Chromosome 10"/>
</dbReference>